<accession>A0A382PL18</accession>
<dbReference type="Pfam" id="PF00248">
    <property type="entry name" value="Aldo_ket_red"/>
    <property type="match status" value="1"/>
</dbReference>
<dbReference type="InterPro" id="IPR053135">
    <property type="entry name" value="AKR2_Oxidoreductase"/>
</dbReference>
<dbReference type="SUPFAM" id="SSF51430">
    <property type="entry name" value="NAD(P)-linked oxidoreductase"/>
    <property type="match status" value="1"/>
</dbReference>
<dbReference type="InterPro" id="IPR023210">
    <property type="entry name" value="NADP_OxRdtase_dom"/>
</dbReference>
<organism evidence="2">
    <name type="scientific">marine metagenome</name>
    <dbReference type="NCBI Taxonomy" id="408172"/>
    <lineage>
        <taxon>unclassified sequences</taxon>
        <taxon>metagenomes</taxon>
        <taxon>ecological metagenomes</taxon>
    </lineage>
</organism>
<dbReference type="PANTHER" id="PTHR43312:SF1">
    <property type="entry name" value="NADP-DEPENDENT OXIDOREDUCTASE DOMAIN-CONTAINING PROTEIN"/>
    <property type="match status" value="1"/>
</dbReference>
<reference evidence="2" key="1">
    <citation type="submission" date="2018-05" db="EMBL/GenBank/DDBJ databases">
        <authorList>
            <person name="Lanie J.A."/>
            <person name="Ng W.-L."/>
            <person name="Kazmierczak K.M."/>
            <person name="Andrzejewski T.M."/>
            <person name="Davidsen T.M."/>
            <person name="Wayne K.J."/>
            <person name="Tettelin H."/>
            <person name="Glass J.I."/>
            <person name="Rusch D."/>
            <person name="Podicherti R."/>
            <person name="Tsui H.-C.T."/>
            <person name="Winkler M.E."/>
        </authorList>
    </citation>
    <scope>NUCLEOTIDE SEQUENCE</scope>
</reference>
<dbReference type="EMBL" id="UINC01107851">
    <property type="protein sequence ID" value="SVC73537.1"/>
    <property type="molecule type" value="Genomic_DNA"/>
</dbReference>
<dbReference type="Gene3D" id="3.20.20.100">
    <property type="entry name" value="NADP-dependent oxidoreductase domain"/>
    <property type="match status" value="1"/>
</dbReference>
<protein>
    <recommendedName>
        <fullName evidence="1">NADP-dependent oxidoreductase domain-containing protein</fullName>
    </recommendedName>
</protein>
<sequence length="316" mass="35816">MTDTDKLELSEKPITNRRTFLKTIAGVGLLSATPQSLLSSDTDDLLLKKFSDTGERLPVIGMGTWITFNVGNNIQTRNQRTQVLGTFFKLGGGLVDSSPMYGSAEEVLGYALDRLGRPQPSLFSATKVWTPFSRRGEWQIEESHKLWGLQQFDLYQIHNLVAWEHHLQTLQQHKHEGTIRYIGVTTSHGRRHQELEQIIQTQPIDFVQLTYNILDREVERRLLPAAIEKGVAVIANRPFQGGDLFFKLAHKPLPNWAGDIDCENWAGFFLKFVVSHHAITCAIPATSQVKHMIENMGALRGKLPDSKTRKRMVDYV</sequence>
<proteinExistence type="predicted"/>
<dbReference type="PANTHER" id="PTHR43312">
    <property type="entry name" value="D-THREO-ALDOSE 1-DEHYDROGENASE"/>
    <property type="match status" value="1"/>
</dbReference>
<feature type="domain" description="NADP-dependent oxidoreductase" evidence="1">
    <location>
        <begin position="60"/>
        <end position="306"/>
    </location>
</feature>
<gene>
    <name evidence="2" type="ORF">METZ01_LOCUS326391</name>
</gene>
<dbReference type="AlphaFoldDB" id="A0A382PL18"/>
<dbReference type="CDD" id="cd19095">
    <property type="entry name" value="AKR_PA4992-like"/>
    <property type="match status" value="1"/>
</dbReference>
<feature type="non-terminal residue" evidence="2">
    <location>
        <position position="316"/>
    </location>
</feature>
<evidence type="ECO:0000259" key="1">
    <source>
        <dbReference type="Pfam" id="PF00248"/>
    </source>
</evidence>
<evidence type="ECO:0000313" key="2">
    <source>
        <dbReference type="EMBL" id="SVC73537.1"/>
    </source>
</evidence>
<name>A0A382PL18_9ZZZZ</name>
<dbReference type="InterPro" id="IPR036812">
    <property type="entry name" value="NAD(P)_OxRdtase_dom_sf"/>
</dbReference>